<dbReference type="EMBL" id="BAAAEW010000042">
    <property type="protein sequence ID" value="GAA0766272.1"/>
    <property type="molecule type" value="Genomic_DNA"/>
</dbReference>
<evidence type="ECO:0000313" key="1">
    <source>
        <dbReference type="EMBL" id="GAA0766272.1"/>
    </source>
</evidence>
<sequence length="72" mass="8359">MTSVQNTYATVRRFIAQLTTPSQRGQDASREDDERYLSQAVDMGDLERRIRRLERGTVESAHTQLSMMSWSH</sequence>
<dbReference type="Proteomes" id="UP001500279">
    <property type="component" value="Unassembled WGS sequence"/>
</dbReference>
<dbReference type="InterPro" id="IPR021946">
    <property type="entry name" value="DUF3563"/>
</dbReference>
<evidence type="ECO:0008006" key="3">
    <source>
        <dbReference type="Google" id="ProtNLM"/>
    </source>
</evidence>
<proteinExistence type="predicted"/>
<protein>
    <recommendedName>
        <fullName evidence="3">DUF3563 domain-containing protein</fullName>
    </recommendedName>
</protein>
<dbReference type="RefSeq" id="WP_141287779.1">
    <property type="nucleotide sequence ID" value="NZ_BAAAEW010000042.1"/>
</dbReference>
<keyword evidence="2" id="KW-1185">Reference proteome</keyword>
<gene>
    <name evidence="1" type="ORF">GCM10009107_54250</name>
</gene>
<reference evidence="2" key="1">
    <citation type="journal article" date="2019" name="Int. J. Syst. Evol. Microbiol.">
        <title>The Global Catalogue of Microorganisms (GCM) 10K type strain sequencing project: providing services to taxonomists for standard genome sequencing and annotation.</title>
        <authorList>
            <consortium name="The Broad Institute Genomics Platform"/>
            <consortium name="The Broad Institute Genome Sequencing Center for Infectious Disease"/>
            <person name="Wu L."/>
            <person name="Ma J."/>
        </authorList>
    </citation>
    <scope>NUCLEOTIDE SEQUENCE [LARGE SCALE GENOMIC DNA]</scope>
    <source>
        <strain evidence="2">JCM 15503</strain>
    </source>
</reference>
<accession>A0ABP3VU46</accession>
<name>A0ABP3VU46_9BURK</name>
<organism evidence="1 2">
    <name type="scientific">Ideonella azotifigens</name>
    <dbReference type="NCBI Taxonomy" id="513160"/>
    <lineage>
        <taxon>Bacteria</taxon>
        <taxon>Pseudomonadati</taxon>
        <taxon>Pseudomonadota</taxon>
        <taxon>Betaproteobacteria</taxon>
        <taxon>Burkholderiales</taxon>
        <taxon>Sphaerotilaceae</taxon>
        <taxon>Ideonella</taxon>
    </lineage>
</organism>
<evidence type="ECO:0000313" key="2">
    <source>
        <dbReference type="Proteomes" id="UP001500279"/>
    </source>
</evidence>
<dbReference type="Pfam" id="PF12086">
    <property type="entry name" value="DUF3563"/>
    <property type="match status" value="1"/>
</dbReference>
<comment type="caution">
    <text evidence="1">The sequence shown here is derived from an EMBL/GenBank/DDBJ whole genome shotgun (WGS) entry which is preliminary data.</text>
</comment>